<name>A0A5B6V177_9ROSI</name>
<dbReference type="Proteomes" id="UP000325315">
    <property type="component" value="Unassembled WGS sequence"/>
</dbReference>
<accession>A0A5B6V177</accession>
<protein>
    <submittedName>
        <fullName evidence="1">Uncharacterized protein</fullName>
    </submittedName>
</protein>
<proteinExistence type="predicted"/>
<comment type="caution">
    <text evidence="1">The sequence shown here is derived from an EMBL/GenBank/DDBJ whole genome shotgun (WGS) entry which is preliminary data.</text>
</comment>
<reference evidence="2" key="1">
    <citation type="journal article" date="2019" name="Plant Biotechnol. J.">
        <title>Genome sequencing of the Australian wild diploid species Gossypium australe highlights disease resistance and delayed gland morphogenesis.</title>
        <authorList>
            <person name="Cai Y."/>
            <person name="Cai X."/>
            <person name="Wang Q."/>
            <person name="Wang P."/>
            <person name="Zhang Y."/>
            <person name="Cai C."/>
            <person name="Xu Y."/>
            <person name="Wang K."/>
            <person name="Zhou Z."/>
            <person name="Wang C."/>
            <person name="Geng S."/>
            <person name="Li B."/>
            <person name="Dong Q."/>
            <person name="Hou Y."/>
            <person name="Wang H."/>
            <person name="Ai P."/>
            <person name="Liu Z."/>
            <person name="Yi F."/>
            <person name="Sun M."/>
            <person name="An G."/>
            <person name="Cheng J."/>
            <person name="Zhang Y."/>
            <person name="Shi Q."/>
            <person name="Xie Y."/>
            <person name="Shi X."/>
            <person name="Chang Y."/>
            <person name="Huang F."/>
            <person name="Chen Y."/>
            <person name="Hong S."/>
            <person name="Mi L."/>
            <person name="Sun Q."/>
            <person name="Zhang L."/>
            <person name="Zhou B."/>
            <person name="Peng R."/>
            <person name="Zhang X."/>
            <person name="Liu F."/>
        </authorList>
    </citation>
    <scope>NUCLEOTIDE SEQUENCE [LARGE SCALE GENOMIC DNA]</scope>
    <source>
        <strain evidence="2">cv. PA1801</strain>
    </source>
</reference>
<dbReference type="AlphaFoldDB" id="A0A5B6V177"/>
<dbReference type="EMBL" id="SMMG02000009">
    <property type="protein sequence ID" value="KAA3462897.1"/>
    <property type="molecule type" value="Genomic_DNA"/>
</dbReference>
<evidence type="ECO:0000313" key="2">
    <source>
        <dbReference type="Proteomes" id="UP000325315"/>
    </source>
</evidence>
<keyword evidence="2" id="KW-1185">Reference proteome</keyword>
<organism evidence="1 2">
    <name type="scientific">Gossypium australe</name>
    <dbReference type="NCBI Taxonomy" id="47621"/>
    <lineage>
        <taxon>Eukaryota</taxon>
        <taxon>Viridiplantae</taxon>
        <taxon>Streptophyta</taxon>
        <taxon>Embryophyta</taxon>
        <taxon>Tracheophyta</taxon>
        <taxon>Spermatophyta</taxon>
        <taxon>Magnoliopsida</taxon>
        <taxon>eudicotyledons</taxon>
        <taxon>Gunneridae</taxon>
        <taxon>Pentapetalae</taxon>
        <taxon>rosids</taxon>
        <taxon>malvids</taxon>
        <taxon>Malvales</taxon>
        <taxon>Malvaceae</taxon>
        <taxon>Malvoideae</taxon>
        <taxon>Gossypium</taxon>
    </lineage>
</organism>
<gene>
    <name evidence="1" type="ORF">EPI10_029340</name>
</gene>
<sequence length="143" mass="16715">MTPLFPCSSLIIFIPLQCISRKCKRVLLPQLQIRTHHNRTWESTVCKDRLLGCLSECLHVMAVLLQNLLSSVTIRYIVCNFIGIWYFNFYFPKFASDVVIENYRPPELDFNSYLSFHSKFIFLQWQSKTKVALTVSDSNLCLV</sequence>
<evidence type="ECO:0000313" key="1">
    <source>
        <dbReference type="EMBL" id="KAA3462897.1"/>
    </source>
</evidence>